<evidence type="ECO:0000313" key="2">
    <source>
        <dbReference type="EMBL" id="QEU71585.1"/>
    </source>
</evidence>
<dbReference type="InterPro" id="IPR036689">
    <property type="entry name" value="ESAT-6-like_sf"/>
</dbReference>
<dbReference type="Proteomes" id="UP000326178">
    <property type="component" value="Chromosome"/>
</dbReference>
<proteinExistence type="predicted"/>
<evidence type="ECO:0000313" key="3">
    <source>
        <dbReference type="Proteomes" id="UP000326178"/>
    </source>
</evidence>
<protein>
    <submittedName>
        <fullName evidence="2">Uncharacterized protein</fullName>
    </submittedName>
</protein>
<feature type="region of interest" description="Disordered" evidence="1">
    <location>
        <begin position="87"/>
        <end position="115"/>
    </location>
</feature>
<dbReference type="OrthoDB" id="4233327at2"/>
<dbReference type="SUPFAM" id="SSF140453">
    <property type="entry name" value="EsxAB dimer-like"/>
    <property type="match status" value="1"/>
</dbReference>
<dbReference type="Gene3D" id="1.10.287.1060">
    <property type="entry name" value="ESAT-6-like"/>
    <property type="match status" value="1"/>
</dbReference>
<keyword evidence="3" id="KW-1185">Reference proteome</keyword>
<gene>
    <name evidence="2" type="ORF">CP967_06060</name>
</gene>
<name>A0A5J6F9B8_9ACTN</name>
<evidence type="ECO:0000256" key="1">
    <source>
        <dbReference type="SAM" id="MobiDB-lite"/>
    </source>
</evidence>
<reference evidence="2 3" key="1">
    <citation type="submission" date="2017-09" db="EMBL/GenBank/DDBJ databases">
        <authorList>
            <person name="Lee N."/>
            <person name="Cho B.-K."/>
        </authorList>
    </citation>
    <scope>NUCLEOTIDE SEQUENCE [LARGE SCALE GENOMIC DNA]</scope>
    <source>
        <strain evidence="2 3">ATCC 12769</strain>
    </source>
</reference>
<organism evidence="2 3">
    <name type="scientific">Streptomyces nitrosporeus</name>
    <dbReference type="NCBI Taxonomy" id="28894"/>
    <lineage>
        <taxon>Bacteria</taxon>
        <taxon>Bacillati</taxon>
        <taxon>Actinomycetota</taxon>
        <taxon>Actinomycetes</taxon>
        <taxon>Kitasatosporales</taxon>
        <taxon>Streptomycetaceae</taxon>
        <taxon>Streptomyces</taxon>
    </lineage>
</organism>
<sequence length="115" mass="12439">MATPPPPGSIQTSAQSENEKGYTALSMVKSGIQQSQQEVRTTMGSLMAAYGGQDGGAFQRLLADWNGQVDLITKNIGEMMQKLQETGVQQRNVQQQTTDSILGSSRSNDVFNQLT</sequence>
<accession>A0A5J6F9B8</accession>
<dbReference type="EMBL" id="CP023702">
    <property type="protein sequence ID" value="QEU71585.1"/>
    <property type="molecule type" value="Genomic_DNA"/>
</dbReference>
<dbReference type="RefSeq" id="WP_150486953.1">
    <property type="nucleotide sequence ID" value="NZ_BMUV01000014.1"/>
</dbReference>
<dbReference type="AlphaFoldDB" id="A0A5J6F9B8"/>
<dbReference type="KEGG" id="snk:CP967_06060"/>